<dbReference type="PROSITE" id="PS50003">
    <property type="entry name" value="PH_DOMAIN"/>
    <property type="match status" value="1"/>
</dbReference>
<feature type="compositionally biased region" description="Basic and acidic residues" evidence="1">
    <location>
        <begin position="43"/>
        <end position="57"/>
    </location>
</feature>
<dbReference type="Pfam" id="PF21989">
    <property type="entry name" value="RA_2"/>
    <property type="match status" value="1"/>
</dbReference>
<feature type="compositionally biased region" description="Basic and acidic residues" evidence="1">
    <location>
        <begin position="86"/>
        <end position="95"/>
    </location>
</feature>
<keyword evidence="5" id="KW-1185">Reference proteome</keyword>
<evidence type="ECO:0000313" key="5">
    <source>
        <dbReference type="Proteomes" id="UP000536381"/>
    </source>
</evidence>
<dbReference type="Gene3D" id="3.10.20.90">
    <property type="entry name" value="Phosphatidylinositol 3-kinase Catalytic Subunit, Chain A, domain 1"/>
    <property type="match status" value="1"/>
</dbReference>
<sequence length="319" mass="35680">CSEPCARQDLLSSPLDDAMDGGAQPSSPREPPGPGGVEQEGVPSERDGGEGPPEVKRSQPLFIHSCRWCPTAPPVTLAQPLWHKQDGEAGMEPRTRTGGTDGAGTGTRTGWGQRWHRCWQVVKVFGEDGACRSLEVSAGTTARQLCETLVRRTRALQDHSWALVELHQHLALERCLEDHESVVEVQSSWPPGADSRFVFRKNFAKYELFKSNAVRGHPGRARGHSAVWKRFHFSLRRSGLYYSTKGTSKDPRHLQYFADLTESNIYYVTQGKKLYGTPTEFGFCIKPYKVRSGVKGLKLLCSEDEQSRSCWMAAFRLFK</sequence>
<dbReference type="PANTHER" id="PTHR11243">
    <property type="entry name" value="GROWTH FACTOR RECEPTOR-BOUND PROTEIN"/>
    <property type="match status" value="1"/>
</dbReference>
<dbReference type="InterPro" id="IPR039665">
    <property type="entry name" value="PH_APBB1IP"/>
</dbReference>
<evidence type="ECO:0000259" key="2">
    <source>
        <dbReference type="PROSITE" id="PS50003"/>
    </source>
</evidence>
<dbReference type="SUPFAM" id="SSF54236">
    <property type="entry name" value="Ubiquitin-like"/>
    <property type="match status" value="1"/>
</dbReference>
<dbReference type="EMBL" id="VWYK01058278">
    <property type="protein sequence ID" value="NXR10388.1"/>
    <property type="molecule type" value="Genomic_DNA"/>
</dbReference>
<dbReference type="PROSITE" id="PS50200">
    <property type="entry name" value="RA"/>
    <property type="match status" value="1"/>
</dbReference>
<dbReference type="Proteomes" id="UP000536381">
    <property type="component" value="Unassembled WGS sequence"/>
</dbReference>
<feature type="domain" description="PH" evidence="2">
    <location>
        <begin position="228"/>
        <end position="319"/>
    </location>
</feature>
<feature type="compositionally biased region" description="Gly residues" evidence="1">
    <location>
        <begin position="99"/>
        <end position="109"/>
    </location>
</feature>
<organism evidence="4 5">
    <name type="scientific">Semnornis frantzii</name>
    <dbReference type="NCBI Taxonomy" id="91796"/>
    <lineage>
        <taxon>Eukaryota</taxon>
        <taxon>Metazoa</taxon>
        <taxon>Chordata</taxon>
        <taxon>Craniata</taxon>
        <taxon>Vertebrata</taxon>
        <taxon>Euteleostomi</taxon>
        <taxon>Archelosauria</taxon>
        <taxon>Archosauria</taxon>
        <taxon>Dinosauria</taxon>
        <taxon>Saurischia</taxon>
        <taxon>Theropoda</taxon>
        <taxon>Coelurosauria</taxon>
        <taxon>Aves</taxon>
        <taxon>Neognathae</taxon>
        <taxon>Neoaves</taxon>
        <taxon>Telluraves</taxon>
        <taxon>Coraciimorphae</taxon>
        <taxon>Piciformes</taxon>
        <taxon>Ramphastidae</taxon>
        <taxon>Semnornis</taxon>
    </lineage>
</organism>
<dbReference type="Gene3D" id="2.30.29.30">
    <property type="entry name" value="Pleckstrin-homology domain (PH domain)/Phosphotyrosine-binding domain (PTB)"/>
    <property type="match status" value="1"/>
</dbReference>
<proteinExistence type="predicted"/>
<name>A0A7L2IFQ1_9PICI</name>
<dbReference type="SUPFAM" id="SSF50729">
    <property type="entry name" value="PH domain-like"/>
    <property type="match status" value="1"/>
</dbReference>
<feature type="domain" description="Ras-associating" evidence="3">
    <location>
        <begin position="120"/>
        <end position="204"/>
    </location>
</feature>
<dbReference type="InterPro" id="IPR011993">
    <property type="entry name" value="PH-like_dom_sf"/>
</dbReference>
<feature type="non-terminal residue" evidence="4">
    <location>
        <position position="1"/>
    </location>
</feature>
<dbReference type="InterPro" id="IPR001849">
    <property type="entry name" value="PH_domain"/>
</dbReference>
<dbReference type="Pfam" id="PF00169">
    <property type="entry name" value="PH"/>
    <property type="match status" value="1"/>
</dbReference>
<evidence type="ECO:0000256" key="1">
    <source>
        <dbReference type="SAM" id="MobiDB-lite"/>
    </source>
</evidence>
<gene>
    <name evidence="4" type="primary">Grb7</name>
    <name evidence="4" type="ORF">SEMFRA_R01869</name>
</gene>
<dbReference type="SMART" id="SM00314">
    <property type="entry name" value="RA"/>
    <property type="match status" value="1"/>
</dbReference>
<dbReference type="AlphaFoldDB" id="A0A7L2IFQ1"/>
<dbReference type="PANTHER" id="PTHR11243:SF25">
    <property type="entry name" value="GROWTH FACTOR RECEPTOR-BOUND PROTEIN 7"/>
    <property type="match status" value="1"/>
</dbReference>
<dbReference type="InterPro" id="IPR000159">
    <property type="entry name" value="RA_dom"/>
</dbReference>
<dbReference type="InterPro" id="IPR039664">
    <property type="entry name" value="GRB/APBB1IP"/>
</dbReference>
<feature type="region of interest" description="Disordered" evidence="1">
    <location>
        <begin position="86"/>
        <end position="109"/>
    </location>
</feature>
<dbReference type="InterPro" id="IPR029071">
    <property type="entry name" value="Ubiquitin-like_domsf"/>
</dbReference>
<dbReference type="OrthoDB" id="5977126at2759"/>
<dbReference type="GO" id="GO:0007165">
    <property type="term" value="P:signal transduction"/>
    <property type="evidence" value="ECO:0007669"/>
    <property type="project" value="InterPro"/>
</dbReference>
<protein>
    <submittedName>
        <fullName evidence="4">GRB7 protein</fullName>
    </submittedName>
</protein>
<comment type="caution">
    <text evidence="4">The sequence shown here is derived from an EMBL/GenBank/DDBJ whole genome shotgun (WGS) entry which is preliminary data.</text>
</comment>
<evidence type="ECO:0000313" key="4">
    <source>
        <dbReference type="EMBL" id="NXR10388.1"/>
    </source>
</evidence>
<accession>A0A7L2IFQ1</accession>
<reference evidence="4 5" key="1">
    <citation type="submission" date="2019-09" db="EMBL/GenBank/DDBJ databases">
        <title>Bird 10,000 Genomes (B10K) Project - Family phase.</title>
        <authorList>
            <person name="Zhang G."/>
        </authorList>
    </citation>
    <scope>NUCLEOTIDE SEQUENCE [LARGE SCALE GENOMIC DNA]</scope>
    <source>
        <strain evidence="4">B10K-DU-001-42</strain>
        <tissue evidence="4">Muscle</tissue>
    </source>
</reference>
<feature type="region of interest" description="Disordered" evidence="1">
    <location>
        <begin position="1"/>
        <end position="57"/>
    </location>
</feature>
<dbReference type="CDD" id="cd01259">
    <property type="entry name" value="PH_APBB1IP"/>
    <property type="match status" value="1"/>
</dbReference>
<evidence type="ECO:0000259" key="3">
    <source>
        <dbReference type="PROSITE" id="PS50200"/>
    </source>
</evidence>
<feature type="non-terminal residue" evidence="4">
    <location>
        <position position="319"/>
    </location>
</feature>